<feature type="region of interest" description="Disordered" evidence="5">
    <location>
        <begin position="1"/>
        <end position="97"/>
    </location>
</feature>
<protein>
    <recommendedName>
        <fullName evidence="6">DAPG hydrolase PhiG domain-containing protein</fullName>
    </recommendedName>
</protein>
<evidence type="ECO:0000256" key="2">
    <source>
        <dbReference type="ARBA" id="ARBA00022723"/>
    </source>
</evidence>
<evidence type="ECO:0000313" key="8">
    <source>
        <dbReference type="RefSeq" id="XP_030980918.1"/>
    </source>
</evidence>
<evidence type="ECO:0000259" key="6">
    <source>
        <dbReference type="Pfam" id="PF18089"/>
    </source>
</evidence>
<keyword evidence="4" id="KW-0862">Zinc</keyword>
<gene>
    <name evidence="8" type="ORF">PgNI_07881</name>
</gene>
<organism evidence="7 8">
    <name type="scientific">Pyricularia grisea</name>
    <name type="common">Crabgrass-specific blast fungus</name>
    <name type="synonym">Magnaporthe grisea</name>
    <dbReference type="NCBI Taxonomy" id="148305"/>
    <lineage>
        <taxon>Eukaryota</taxon>
        <taxon>Fungi</taxon>
        <taxon>Dikarya</taxon>
        <taxon>Ascomycota</taxon>
        <taxon>Pezizomycotina</taxon>
        <taxon>Sordariomycetes</taxon>
        <taxon>Sordariomycetidae</taxon>
        <taxon>Magnaporthales</taxon>
        <taxon>Pyriculariaceae</taxon>
        <taxon>Pyricularia</taxon>
    </lineage>
</organism>
<reference evidence="8" key="2">
    <citation type="submission" date="2019-10" db="EMBL/GenBank/DDBJ databases">
        <authorList>
            <consortium name="NCBI Genome Project"/>
        </authorList>
    </citation>
    <scope>NUCLEOTIDE SEQUENCE</scope>
    <source>
        <strain evidence="8">NI907</strain>
    </source>
</reference>
<evidence type="ECO:0000256" key="5">
    <source>
        <dbReference type="SAM" id="MobiDB-lite"/>
    </source>
</evidence>
<dbReference type="Proteomes" id="UP000515153">
    <property type="component" value="Unplaced"/>
</dbReference>
<sequence>MSSTETNGSGGVQPSQIFTATVAKPMTPKIVEPETPLGTGPDGIRLGSATDNTTDNTTAATTTEKQEQKETHPPATSTSTDAAAAATPKPNPPSAQLVPLTYYPLETQATLNRNLRRVTGKPYAKYFHTALHIYSDATEAIRSPMPQSGYLAPRQASKLLDRGHHAHENGWMELEDGGAYVASRTRFGRDVTGEMIRWWFWWHSLESERYALWFPHCHTRVVLASGAADRARLEDRSVPHVRKWLGVTHRVTEHIGAKELSVHLRFVDPALYGLPWDKLQAAGYEAAVCAEVRDGWEPRLKIGDFVHLWRRDPVTDELELRSRYWFGNEVRLDLPFGFKIPLDLPARLLGIKKMRAGASLAYEHFIHDQTEFTNLASFLPALYADWKAGKL</sequence>
<evidence type="ECO:0000256" key="4">
    <source>
        <dbReference type="ARBA" id="ARBA00022833"/>
    </source>
</evidence>
<evidence type="ECO:0000313" key="7">
    <source>
        <dbReference type="Proteomes" id="UP000515153"/>
    </source>
</evidence>
<evidence type="ECO:0000256" key="1">
    <source>
        <dbReference type="ARBA" id="ARBA00001947"/>
    </source>
</evidence>
<keyword evidence="3" id="KW-0378">Hydrolase</keyword>
<dbReference type="InterPro" id="IPR041526">
    <property type="entry name" value="DAPG_hydrolase"/>
</dbReference>
<dbReference type="KEGG" id="pgri:PgNI_07881"/>
<reference evidence="8" key="1">
    <citation type="journal article" date="2019" name="Mol. Biol. Evol.">
        <title>Blast fungal genomes show frequent chromosomal changes, gene gains and losses, and effector gene turnover.</title>
        <authorList>
            <person name="Gomez Luciano L.B."/>
            <person name="Jason Tsai I."/>
            <person name="Chuma I."/>
            <person name="Tosa Y."/>
            <person name="Chen Y.H."/>
            <person name="Li J.Y."/>
            <person name="Li M.Y."/>
            <person name="Jade Lu M.Y."/>
            <person name="Nakayashiki H."/>
            <person name="Li W.H."/>
        </authorList>
    </citation>
    <scope>NUCLEOTIDE SEQUENCE</scope>
    <source>
        <strain evidence="8">NI907</strain>
    </source>
</reference>
<dbReference type="RefSeq" id="XP_030980918.1">
    <property type="nucleotide sequence ID" value="XM_031127886.1"/>
</dbReference>
<dbReference type="OrthoDB" id="3335931at2759"/>
<reference evidence="8" key="3">
    <citation type="submission" date="2025-08" db="UniProtKB">
        <authorList>
            <consortium name="RefSeq"/>
        </authorList>
    </citation>
    <scope>IDENTIFICATION</scope>
    <source>
        <strain evidence="8">NI907</strain>
    </source>
</reference>
<keyword evidence="2" id="KW-0479">Metal-binding</keyword>
<feature type="compositionally biased region" description="Polar residues" evidence="5">
    <location>
        <begin position="1"/>
        <end position="19"/>
    </location>
</feature>
<dbReference type="GO" id="GO:0046872">
    <property type="term" value="F:metal ion binding"/>
    <property type="evidence" value="ECO:0007669"/>
    <property type="project" value="UniProtKB-KW"/>
</dbReference>
<comment type="cofactor">
    <cofactor evidence="1">
        <name>Zn(2+)</name>
        <dbReference type="ChEBI" id="CHEBI:29105"/>
    </cofactor>
</comment>
<feature type="compositionally biased region" description="Low complexity" evidence="5">
    <location>
        <begin position="73"/>
        <end position="88"/>
    </location>
</feature>
<feature type="compositionally biased region" description="Low complexity" evidence="5">
    <location>
        <begin position="49"/>
        <end position="63"/>
    </location>
</feature>
<feature type="domain" description="DAPG hydrolase PhiG" evidence="6">
    <location>
        <begin position="155"/>
        <end position="384"/>
    </location>
</feature>
<proteinExistence type="predicted"/>
<name>A0A6P8B166_PYRGI</name>
<evidence type="ECO:0000256" key="3">
    <source>
        <dbReference type="ARBA" id="ARBA00022801"/>
    </source>
</evidence>
<dbReference type="AlphaFoldDB" id="A0A6P8B166"/>
<dbReference type="Pfam" id="PF18089">
    <property type="entry name" value="DAPG_hydrolase"/>
    <property type="match status" value="1"/>
</dbReference>
<keyword evidence="7" id="KW-1185">Reference proteome</keyword>
<dbReference type="GeneID" id="41962795"/>
<accession>A0A6P8B166</accession>
<dbReference type="GO" id="GO:0016787">
    <property type="term" value="F:hydrolase activity"/>
    <property type="evidence" value="ECO:0007669"/>
    <property type="project" value="UniProtKB-KW"/>
</dbReference>